<dbReference type="SUPFAM" id="SSF56935">
    <property type="entry name" value="Porins"/>
    <property type="match status" value="1"/>
</dbReference>
<dbReference type="EMBL" id="CP016895">
    <property type="protein sequence ID" value="AOA58366.1"/>
    <property type="molecule type" value="Genomic_DNA"/>
</dbReference>
<keyword evidence="10" id="KW-0675">Receptor</keyword>
<dbReference type="Pfam" id="PF07660">
    <property type="entry name" value="STN"/>
    <property type="match status" value="1"/>
</dbReference>
<feature type="domain" description="Secretin/TonB short N-terminal" evidence="14">
    <location>
        <begin position="55"/>
        <end position="105"/>
    </location>
</feature>
<dbReference type="OrthoDB" id="8663017at2"/>
<dbReference type="NCBIfam" id="TIGR01783">
    <property type="entry name" value="TonB-siderophor"/>
    <property type="match status" value="1"/>
</dbReference>
<dbReference type="Pfam" id="PF00593">
    <property type="entry name" value="TonB_dep_Rec_b-barrel"/>
    <property type="match status" value="1"/>
</dbReference>
<dbReference type="InterPro" id="IPR012910">
    <property type="entry name" value="Plug_dom"/>
</dbReference>
<evidence type="ECO:0000256" key="9">
    <source>
        <dbReference type="ARBA" id="ARBA00023136"/>
    </source>
</evidence>
<comment type="subcellular location">
    <subcellularLocation>
        <location evidence="1 12">Cell outer membrane</location>
        <topology evidence="1 12">Multi-pass membrane protein</topology>
    </subcellularLocation>
</comment>
<keyword evidence="6 12" id="KW-0812">Transmembrane</keyword>
<dbReference type="AlphaFoldDB" id="A0A1B2LZJ5"/>
<protein>
    <recommendedName>
        <fullName evidence="14">Secretin/TonB short N-terminal domain-containing protein</fullName>
    </recommendedName>
</protein>
<evidence type="ECO:0000256" key="10">
    <source>
        <dbReference type="ARBA" id="ARBA00023170"/>
    </source>
</evidence>
<keyword evidence="11 12" id="KW-0998">Cell outer membrane</keyword>
<dbReference type="GO" id="GO:0009279">
    <property type="term" value="C:cell outer membrane"/>
    <property type="evidence" value="ECO:0007669"/>
    <property type="project" value="UniProtKB-SubCell"/>
</dbReference>
<keyword evidence="3 12" id="KW-0813">Transport</keyword>
<dbReference type="InterPro" id="IPR010105">
    <property type="entry name" value="TonB_sidphr_rcpt"/>
</dbReference>
<organism evidence="15 16">
    <name type="scientific">Acinetobacter larvae</name>
    <dbReference type="NCBI Taxonomy" id="1789224"/>
    <lineage>
        <taxon>Bacteria</taxon>
        <taxon>Pseudomonadati</taxon>
        <taxon>Pseudomonadota</taxon>
        <taxon>Gammaproteobacteria</taxon>
        <taxon>Moraxellales</taxon>
        <taxon>Moraxellaceae</taxon>
        <taxon>Acinetobacter</taxon>
    </lineage>
</organism>
<evidence type="ECO:0000256" key="4">
    <source>
        <dbReference type="ARBA" id="ARBA00022452"/>
    </source>
</evidence>
<dbReference type="SMART" id="SM00965">
    <property type="entry name" value="STN"/>
    <property type="match status" value="1"/>
</dbReference>
<dbReference type="Gene3D" id="2.170.130.10">
    <property type="entry name" value="TonB-dependent receptor, plug domain"/>
    <property type="match status" value="1"/>
</dbReference>
<dbReference type="Proteomes" id="UP000093391">
    <property type="component" value="Chromosome"/>
</dbReference>
<accession>A0A1B2LZJ5</accession>
<dbReference type="Gene3D" id="2.40.170.20">
    <property type="entry name" value="TonB-dependent receptor, beta-barrel domain"/>
    <property type="match status" value="1"/>
</dbReference>
<evidence type="ECO:0000256" key="5">
    <source>
        <dbReference type="ARBA" id="ARBA00022496"/>
    </source>
</evidence>
<dbReference type="RefSeq" id="WP_067554657.1">
    <property type="nucleotide sequence ID" value="NZ_CP016895.1"/>
</dbReference>
<evidence type="ECO:0000256" key="13">
    <source>
        <dbReference type="RuleBase" id="RU003357"/>
    </source>
</evidence>
<evidence type="ECO:0000313" key="15">
    <source>
        <dbReference type="EMBL" id="AOA58366.1"/>
    </source>
</evidence>
<evidence type="ECO:0000256" key="7">
    <source>
        <dbReference type="ARBA" id="ARBA00023004"/>
    </source>
</evidence>
<name>A0A1B2LZJ5_9GAMM</name>
<reference evidence="15 16" key="1">
    <citation type="submission" date="2016-08" db="EMBL/GenBank/DDBJ databases">
        <authorList>
            <person name="Seilhamer J.J."/>
        </authorList>
    </citation>
    <scope>NUCLEOTIDE SEQUENCE [LARGE SCALE GENOMIC DNA]</scope>
    <source>
        <strain evidence="15 16">BRTC-1</strain>
    </source>
</reference>
<dbReference type="PANTHER" id="PTHR32552">
    <property type="entry name" value="FERRICHROME IRON RECEPTOR-RELATED"/>
    <property type="match status" value="1"/>
</dbReference>
<dbReference type="GO" id="GO:0015891">
    <property type="term" value="P:siderophore transport"/>
    <property type="evidence" value="ECO:0007669"/>
    <property type="project" value="InterPro"/>
</dbReference>
<dbReference type="PROSITE" id="PS52016">
    <property type="entry name" value="TONB_DEPENDENT_REC_3"/>
    <property type="match status" value="1"/>
</dbReference>
<keyword evidence="4 12" id="KW-1134">Transmembrane beta strand</keyword>
<keyword evidence="5" id="KW-0410">Iron transport</keyword>
<dbReference type="InterPro" id="IPR036942">
    <property type="entry name" value="Beta-barrel_TonB_sf"/>
</dbReference>
<evidence type="ECO:0000313" key="16">
    <source>
        <dbReference type="Proteomes" id="UP000093391"/>
    </source>
</evidence>
<dbReference type="InterPro" id="IPR011662">
    <property type="entry name" value="Secretin/TonB_short_N"/>
</dbReference>
<keyword evidence="8 13" id="KW-0798">TonB box</keyword>
<proteinExistence type="inferred from homology"/>
<evidence type="ECO:0000256" key="2">
    <source>
        <dbReference type="ARBA" id="ARBA00009810"/>
    </source>
</evidence>
<dbReference type="InterPro" id="IPR037066">
    <property type="entry name" value="Plug_dom_sf"/>
</dbReference>
<dbReference type="CDD" id="cd01347">
    <property type="entry name" value="ligand_gated_channel"/>
    <property type="match status" value="1"/>
</dbReference>
<evidence type="ECO:0000256" key="12">
    <source>
        <dbReference type="PROSITE-ProRule" id="PRU01360"/>
    </source>
</evidence>
<keyword evidence="7" id="KW-0408">Iron</keyword>
<sequence>MLQIKPLALALHLMILGSGGLYLNTAYASPALKTYHVDAGSLSNVLTKFAQQSGTAIIVDANKIKGIQSVGVQGQYSVEQGFAELLKGTNYHVVKTTQGYILRADSLSETQATGALAAGGQDIVELEKISLYARNSKQNSDVAELPIIQLQADDQSYVAKQVSIGKINQSLKEIPQSVSVIKKQQIEDQGFNTMADTLNQATGVIAYGYSGSENYQVRFADANVQVNGVPQANNISNEDPALYEQIEILRGPSGLLTGSGNPSGSINFVRKRPVADTSASFALSAGSWGSYRSEFDVSDQLDQEGRLRARLIGIRDHKGKFRNDEKDDDKTTLYAAVDYDLTERATFGLATTYIQQEYINFWGLPQFLDGRVPDRKDFAGYNKLSKLEQKQIAADFSYHFDNQWIAKAAYNYNRINHNNYGTYASEGMDVNGRTTANVGYIEQEYTNTSFDINLSGPVQLWGREHQLLLGYNQWKSDSLSGARYVKIPDWDILHHHDYSAYIDSNILNSGNSLTQQSGIYASAKLKVLDPLTVIIGGRWSDYRMKERTVGQNATPWQKSDAQAKGEFTPYLGIVWDINPQFTWYASYADSFVPQSQQNFEAKTLDPRIGWQIETGVKADFLDGALTTNAAIFQIRDKNRSMLDPDHVGCAGSATGECYRAAGEVQSRGIELEIVGKPTDQFNLSASYTYNDIKTLSDSDPENVGRRFGADAIPKQMFKLWTLYKFDERYLNGALHGFDAGFGVQAQSNTYNTTTTRPGFSTFSMRIGYEINPYWQASLQVNNLLDKSYLTYPGNANFYNIYAAPRNVMLTLRAKY</sequence>
<dbReference type="Gene3D" id="3.55.50.30">
    <property type="match status" value="1"/>
</dbReference>
<evidence type="ECO:0000256" key="8">
    <source>
        <dbReference type="ARBA" id="ARBA00023077"/>
    </source>
</evidence>
<comment type="similarity">
    <text evidence="2 12 13">Belongs to the TonB-dependent receptor family.</text>
</comment>
<dbReference type="PANTHER" id="PTHR32552:SF74">
    <property type="entry name" value="HYDROXAMATE SIDEROPHORE RECEPTOR FHUE"/>
    <property type="match status" value="1"/>
</dbReference>
<dbReference type="GO" id="GO:0038023">
    <property type="term" value="F:signaling receptor activity"/>
    <property type="evidence" value="ECO:0007669"/>
    <property type="project" value="InterPro"/>
</dbReference>
<dbReference type="InterPro" id="IPR039426">
    <property type="entry name" value="TonB-dep_rcpt-like"/>
</dbReference>
<dbReference type="GO" id="GO:0015344">
    <property type="term" value="F:siderophore uptake transmembrane transporter activity"/>
    <property type="evidence" value="ECO:0007669"/>
    <property type="project" value="TreeGrafter"/>
</dbReference>
<evidence type="ECO:0000256" key="6">
    <source>
        <dbReference type="ARBA" id="ARBA00022692"/>
    </source>
</evidence>
<gene>
    <name evidence="15" type="ORF">BFG52_08370</name>
</gene>
<evidence type="ECO:0000259" key="14">
    <source>
        <dbReference type="SMART" id="SM00965"/>
    </source>
</evidence>
<evidence type="ECO:0000256" key="3">
    <source>
        <dbReference type="ARBA" id="ARBA00022448"/>
    </source>
</evidence>
<keyword evidence="5" id="KW-0406">Ion transport</keyword>
<evidence type="ECO:0000256" key="1">
    <source>
        <dbReference type="ARBA" id="ARBA00004571"/>
    </source>
</evidence>
<evidence type="ECO:0000256" key="11">
    <source>
        <dbReference type="ARBA" id="ARBA00023237"/>
    </source>
</evidence>
<dbReference type="KEGG" id="ala:BFG52_08370"/>
<dbReference type="Pfam" id="PF07715">
    <property type="entry name" value="Plug"/>
    <property type="match status" value="1"/>
</dbReference>
<dbReference type="InterPro" id="IPR000531">
    <property type="entry name" value="Beta-barrel_TonB"/>
</dbReference>
<keyword evidence="16" id="KW-1185">Reference proteome</keyword>
<dbReference type="STRING" id="1789224.BFG52_08370"/>
<keyword evidence="9 12" id="KW-0472">Membrane</keyword>